<dbReference type="Pfam" id="PF13416">
    <property type="entry name" value="SBP_bac_8"/>
    <property type="match status" value="1"/>
</dbReference>
<dbReference type="Proteomes" id="UP000036756">
    <property type="component" value="Unassembled WGS sequence"/>
</dbReference>
<dbReference type="SUPFAM" id="SSF53850">
    <property type="entry name" value="Periplasmic binding protein-like II"/>
    <property type="match status" value="1"/>
</dbReference>
<dbReference type="PANTHER" id="PTHR43848:SF2">
    <property type="entry name" value="PUTRESCINE TRANSPORT SYSTEM PERMEASE PROTEIN POTI"/>
    <property type="match status" value="1"/>
</dbReference>
<evidence type="ECO:0000256" key="8">
    <source>
        <dbReference type="RuleBase" id="RU363032"/>
    </source>
</evidence>
<dbReference type="AlphaFoldDB" id="A0A0J8DED5"/>
<evidence type="ECO:0000256" key="2">
    <source>
        <dbReference type="ARBA" id="ARBA00007069"/>
    </source>
</evidence>
<dbReference type="InterPro" id="IPR051789">
    <property type="entry name" value="Bact_Polyamine_Transport"/>
</dbReference>
<evidence type="ECO:0000256" key="6">
    <source>
        <dbReference type="ARBA" id="ARBA00022989"/>
    </source>
</evidence>
<protein>
    <submittedName>
        <fullName evidence="10">Spermidine/putrescine-binding periplasmic protein PotD</fullName>
    </submittedName>
</protein>
<sequence>MVGKYLKRIYTFLIYLFLYAPIGVLIIYSFNKSRSRGNWGGFSLKWYRELFNDPQIMKALYYTLVVAVSSAFIATIIGTAASLGIHYMKRRGRNVVMNLTYIPVLNADIVTGVALMLLFIAVNIPLGLTTLLLAHITFNIPYIILSVLPKLKQMDPNLQEAALDLGATPIVAFKKVVLPEIMPGVLTGALLAFTMSLDDFVISFFTTGGGVSNLSIQIYSMARVGVTPTINALSTLLFVTVLGLLLLVNSRDGKSAKRQKRRKKKSKKTTLIKILVAVTILVTIIGYAGLTSNSEKVVLNVYNWGEYIDKSVIGEFEKEYGIKVNYETFATNEDMYVKIKSGGSSYDVTFPSDYMISKMANEGLLYEIDMKNVPNYKYIDNVLKNQVFDPKNKYSVPYTWGTVGIIYNKKLVKDKVDSWDILWDKKYSKGIMMLDSQRESIGIALQRRGKSLNSANTEDLNIAKKDLIAQKPLVLAYVVDEGKDKMVAGEAAMMVTWAGDAMTMMADNKDLAFAVPHSGSNIFFDSMVIPKTSKHKAEAELFINFMTRTDISLKNTLETGYSTPQVNTKKALPKEIKENKTAYPDKSIIEKCEAYQDLGSRVYLYDRIWTEVKAAR</sequence>
<reference evidence="10 11" key="1">
    <citation type="submission" date="2015-06" db="EMBL/GenBank/DDBJ databases">
        <title>Draft genome sequence of the purine-degrading Clostridium cylindrosporum HC-1 (DSM 605).</title>
        <authorList>
            <person name="Poehlein A."/>
            <person name="Schiel-Bengelsdorf B."/>
            <person name="Bengelsdorf F."/>
            <person name="Daniel R."/>
            <person name="Duerre P."/>
        </authorList>
    </citation>
    <scope>NUCLEOTIDE SEQUENCE [LARGE SCALE GENOMIC DNA]</scope>
    <source>
        <strain evidence="10 11">DSM 605</strain>
    </source>
</reference>
<dbReference type="PROSITE" id="PS50928">
    <property type="entry name" value="ABC_TM1"/>
    <property type="match status" value="1"/>
</dbReference>
<dbReference type="InterPro" id="IPR000515">
    <property type="entry name" value="MetI-like"/>
</dbReference>
<dbReference type="PANTHER" id="PTHR43848">
    <property type="entry name" value="PUTRESCINE TRANSPORT SYSTEM PERMEASE PROTEIN POTI"/>
    <property type="match status" value="1"/>
</dbReference>
<feature type="transmembrane region" description="Helical" evidence="8">
    <location>
        <begin position="128"/>
        <end position="148"/>
    </location>
</feature>
<gene>
    <name evidence="10" type="primary">potD</name>
    <name evidence="10" type="ORF">CLCY_9c00150</name>
</gene>
<comment type="similarity">
    <text evidence="2">Belongs to the binding-protein-dependent transport system permease family. CysTW subfamily.</text>
</comment>
<organism evidence="10 11">
    <name type="scientific">Clostridium cylindrosporum DSM 605</name>
    <dbReference type="NCBI Taxonomy" id="1121307"/>
    <lineage>
        <taxon>Bacteria</taxon>
        <taxon>Bacillati</taxon>
        <taxon>Bacillota</taxon>
        <taxon>Clostridia</taxon>
        <taxon>Eubacteriales</taxon>
        <taxon>Clostridiaceae</taxon>
        <taxon>Clostridium</taxon>
    </lineage>
</organism>
<keyword evidence="6 8" id="KW-1133">Transmembrane helix</keyword>
<dbReference type="GO" id="GO:0019808">
    <property type="term" value="F:polyamine binding"/>
    <property type="evidence" value="ECO:0007669"/>
    <property type="project" value="InterPro"/>
</dbReference>
<keyword evidence="3 8" id="KW-0813">Transport</keyword>
<dbReference type="OrthoDB" id="9769319at2"/>
<dbReference type="PRINTS" id="PR00909">
    <property type="entry name" value="SPERMDNBNDNG"/>
</dbReference>
<dbReference type="Gene3D" id="1.10.3720.10">
    <property type="entry name" value="MetI-like"/>
    <property type="match status" value="1"/>
</dbReference>
<dbReference type="SUPFAM" id="SSF161098">
    <property type="entry name" value="MetI-like"/>
    <property type="match status" value="1"/>
</dbReference>
<dbReference type="InterPro" id="IPR035906">
    <property type="entry name" value="MetI-like_sf"/>
</dbReference>
<dbReference type="InterPro" id="IPR006059">
    <property type="entry name" value="SBP"/>
</dbReference>
<dbReference type="STRING" id="1121307.CLCY_9c00150"/>
<dbReference type="Gene3D" id="3.40.190.10">
    <property type="entry name" value="Periplasmic binding protein-like II"/>
    <property type="match status" value="2"/>
</dbReference>
<evidence type="ECO:0000256" key="5">
    <source>
        <dbReference type="ARBA" id="ARBA00022692"/>
    </source>
</evidence>
<feature type="transmembrane region" description="Helical" evidence="8">
    <location>
        <begin position="184"/>
        <end position="205"/>
    </location>
</feature>
<feature type="transmembrane region" description="Helical" evidence="8">
    <location>
        <begin position="59"/>
        <end position="87"/>
    </location>
</feature>
<dbReference type="RefSeq" id="WP_048569794.1">
    <property type="nucleotide sequence ID" value="NZ_LFVU01000006.1"/>
</dbReference>
<feature type="transmembrane region" description="Helical" evidence="8">
    <location>
        <begin position="99"/>
        <end position="122"/>
    </location>
</feature>
<name>A0A0J8DED5_CLOCY</name>
<dbReference type="Pfam" id="PF00528">
    <property type="entry name" value="BPD_transp_1"/>
    <property type="match status" value="1"/>
</dbReference>
<evidence type="ECO:0000256" key="3">
    <source>
        <dbReference type="ARBA" id="ARBA00022448"/>
    </source>
</evidence>
<evidence type="ECO:0000256" key="7">
    <source>
        <dbReference type="ARBA" id="ARBA00023136"/>
    </source>
</evidence>
<dbReference type="CDD" id="cd06261">
    <property type="entry name" value="TM_PBP2"/>
    <property type="match status" value="1"/>
</dbReference>
<evidence type="ECO:0000313" key="11">
    <source>
        <dbReference type="Proteomes" id="UP000036756"/>
    </source>
</evidence>
<evidence type="ECO:0000256" key="1">
    <source>
        <dbReference type="ARBA" id="ARBA00004651"/>
    </source>
</evidence>
<comment type="caution">
    <text evidence="10">The sequence shown here is derived from an EMBL/GenBank/DDBJ whole genome shotgun (WGS) entry which is preliminary data.</text>
</comment>
<dbReference type="GO" id="GO:0042597">
    <property type="term" value="C:periplasmic space"/>
    <property type="evidence" value="ECO:0007669"/>
    <property type="project" value="InterPro"/>
</dbReference>
<feature type="transmembrane region" description="Helical" evidence="8">
    <location>
        <begin position="12"/>
        <end position="30"/>
    </location>
</feature>
<proteinExistence type="inferred from homology"/>
<accession>A0A0J8DED5</accession>
<feature type="transmembrane region" description="Helical" evidence="8">
    <location>
        <begin position="225"/>
        <end position="249"/>
    </location>
</feature>
<dbReference type="PATRIC" id="fig|1121307.3.peg.2598"/>
<evidence type="ECO:0000256" key="4">
    <source>
        <dbReference type="ARBA" id="ARBA00022475"/>
    </source>
</evidence>
<keyword evidence="4" id="KW-1003">Cell membrane</keyword>
<keyword evidence="11" id="KW-1185">Reference proteome</keyword>
<evidence type="ECO:0000313" key="10">
    <source>
        <dbReference type="EMBL" id="KMT22584.1"/>
    </source>
</evidence>
<keyword evidence="7 8" id="KW-0472">Membrane</keyword>
<dbReference type="GO" id="GO:0005886">
    <property type="term" value="C:plasma membrane"/>
    <property type="evidence" value="ECO:0007669"/>
    <property type="project" value="UniProtKB-SubCell"/>
</dbReference>
<feature type="transmembrane region" description="Helical" evidence="8">
    <location>
        <begin position="270"/>
        <end position="290"/>
    </location>
</feature>
<dbReference type="InterPro" id="IPR001188">
    <property type="entry name" value="Sperm_putr-bd"/>
</dbReference>
<dbReference type="CDD" id="cd13663">
    <property type="entry name" value="PBP2_PotD_PotF_like_2"/>
    <property type="match status" value="1"/>
</dbReference>
<evidence type="ECO:0000259" key="9">
    <source>
        <dbReference type="PROSITE" id="PS50928"/>
    </source>
</evidence>
<keyword evidence="5 8" id="KW-0812">Transmembrane</keyword>
<comment type="subcellular location">
    <subcellularLocation>
        <location evidence="1 8">Cell membrane</location>
        <topology evidence="1 8">Multi-pass membrane protein</topology>
    </subcellularLocation>
</comment>
<dbReference type="GO" id="GO:0055085">
    <property type="term" value="P:transmembrane transport"/>
    <property type="evidence" value="ECO:0007669"/>
    <property type="project" value="InterPro"/>
</dbReference>
<dbReference type="GO" id="GO:0015846">
    <property type="term" value="P:polyamine transport"/>
    <property type="evidence" value="ECO:0007669"/>
    <property type="project" value="InterPro"/>
</dbReference>
<dbReference type="EMBL" id="LFVU01000006">
    <property type="protein sequence ID" value="KMT22584.1"/>
    <property type="molecule type" value="Genomic_DNA"/>
</dbReference>
<feature type="domain" description="ABC transmembrane type-1" evidence="9">
    <location>
        <begin position="60"/>
        <end position="248"/>
    </location>
</feature>